<name>A0A0B1RUC3_OESDE</name>
<sequence>MEMGIEVLEDEGKLHIITSPRATRFGCWEAPQASKPRLLCIYDQKPEETPTKVEGGMRSPYVCGDCAIRLIKRRSKLGITKQNTVLLPIRK</sequence>
<proteinExistence type="predicted"/>
<organism evidence="1 2">
    <name type="scientific">Oesophagostomum dentatum</name>
    <name type="common">Nodular worm</name>
    <dbReference type="NCBI Taxonomy" id="61180"/>
    <lineage>
        <taxon>Eukaryota</taxon>
        <taxon>Metazoa</taxon>
        <taxon>Ecdysozoa</taxon>
        <taxon>Nematoda</taxon>
        <taxon>Chromadorea</taxon>
        <taxon>Rhabditida</taxon>
        <taxon>Rhabditina</taxon>
        <taxon>Rhabditomorpha</taxon>
        <taxon>Strongyloidea</taxon>
        <taxon>Strongylidae</taxon>
        <taxon>Oesophagostomum</taxon>
    </lineage>
</organism>
<accession>A0A0B1RUC3</accession>
<dbReference type="Proteomes" id="UP000053660">
    <property type="component" value="Unassembled WGS sequence"/>
</dbReference>
<reference evidence="1 2" key="1">
    <citation type="submission" date="2014-03" db="EMBL/GenBank/DDBJ databases">
        <title>Draft genome of the hookworm Oesophagostomum dentatum.</title>
        <authorList>
            <person name="Mitreva M."/>
        </authorList>
    </citation>
    <scope>NUCLEOTIDE SEQUENCE [LARGE SCALE GENOMIC DNA]</scope>
    <source>
        <strain evidence="1 2">OD-Hann</strain>
    </source>
</reference>
<gene>
    <name evidence="1" type="ORF">OESDEN_23717</name>
</gene>
<keyword evidence="2" id="KW-1185">Reference proteome</keyword>
<dbReference type="AlphaFoldDB" id="A0A0B1RUC3"/>
<protein>
    <submittedName>
        <fullName evidence="1">Uncharacterized protein</fullName>
    </submittedName>
</protein>
<evidence type="ECO:0000313" key="1">
    <source>
        <dbReference type="EMBL" id="KHJ76663.1"/>
    </source>
</evidence>
<evidence type="ECO:0000313" key="2">
    <source>
        <dbReference type="Proteomes" id="UP000053660"/>
    </source>
</evidence>
<dbReference type="EMBL" id="KN611532">
    <property type="protein sequence ID" value="KHJ76663.1"/>
    <property type="molecule type" value="Genomic_DNA"/>
</dbReference>
<dbReference type="OrthoDB" id="5795289at2759"/>